<proteinExistence type="predicted"/>
<reference evidence="2" key="1">
    <citation type="submission" date="2021-01" db="EMBL/GenBank/DDBJ databases">
        <authorList>
            <person name="Corre E."/>
            <person name="Pelletier E."/>
            <person name="Niang G."/>
            <person name="Scheremetjew M."/>
            <person name="Finn R."/>
            <person name="Kale V."/>
            <person name="Holt S."/>
            <person name="Cochrane G."/>
            <person name="Meng A."/>
            <person name="Brown T."/>
            <person name="Cohen L."/>
        </authorList>
    </citation>
    <scope>NUCLEOTIDE SEQUENCE</scope>
    <source>
        <strain evidence="2">SM1012Den-03</strain>
    </source>
</reference>
<name>A0A7S2VH07_9STRA</name>
<dbReference type="EMBL" id="HBGZ01032141">
    <property type="protein sequence ID" value="CAD9630599.1"/>
    <property type="molecule type" value="Transcribed_RNA"/>
</dbReference>
<gene>
    <name evidence="2" type="ORF">SMAR0320_LOCUS22960</name>
</gene>
<evidence type="ECO:0000313" key="2">
    <source>
        <dbReference type="EMBL" id="CAD9630599.1"/>
    </source>
</evidence>
<sequence length="517" mass="57925">MSKAWSTLYEILRNKNHGLTTRVLKDLTVFIEILERAHKYCLGESERAKISSNKGMKTVKLTKAALDREYGKGGGKPYDEPCARCNHAFTEKEPDFDEKRKENRKIEKKFIENRKHLEEYENNERDDPPLDEAGKTVTKFANPKLLPTHVQCQCLKNYNSLVRGGKKCFFGCKYGGVQYPLGECPICQCDCNFVCDTNKYMDTKRHYEMERLKNETTADERAQANEYLDRAGRFGREMESDVADHLHSLREDGGLEGYSATEIDHVAREAGCDGQAKMIVHNPPGGQAQTFLEKVMTQADHQKGASFSIPHNAHMRVQNQAAKQRASNTRLDGATSLHSMGGIGGVQDHSSDGFSSAHVQEAIRNSMQSEYNVAASNHSYESRSGGFFSSDMNASIMRSTQQDCSNLSRDSFSLGTSFRQNSNISSNQRTGPYKTAESVEDDSPAHVKYCRTLMFDASMDSDADEEDQQAAVGAANALSKPYDTTMVNFAQRIVDKKLDDAKATKKLKGFYNQMKQS</sequence>
<protein>
    <submittedName>
        <fullName evidence="2">Uncharacterized protein</fullName>
    </submittedName>
</protein>
<dbReference type="AlphaFoldDB" id="A0A7S2VH07"/>
<accession>A0A7S2VH07</accession>
<organism evidence="2">
    <name type="scientific">Skeletonema marinoi</name>
    <dbReference type="NCBI Taxonomy" id="267567"/>
    <lineage>
        <taxon>Eukaryota</taxon>
        <taxon>Sar</taxon>
        <taxon>Stramenopiles</taxon>
        <taxon>Ochrophyta</taxon>
        <taxon>Bacillariophyta</taxon>
        <taxon>Coscinodiscophyceae</taxon>
        <taxon>Thalassiosirophycidae</taxon>
        <taxon>Thalassiosirales</taxon>
        <taxon>Skeletonemataceae</taxon>
        <taxon>Skeletonema</taxon>
        <taxon>Skeletonema marinoi-dohrnii complex</taxon>
    </lineage>
</organism>
<feature type="compositionally biased region" description="Polar residues" evidence="1">
    <location>
        <begin position="418"/>
        <end position="430"/>
    </location>
</feature>
<evidence type="ECO:0000256" key="1">
    <source>
        <dbReference type="SAM" id="MobiDB-lite"/>
    </source>
</evidence>
<feature type="region of interest" description="Disordered" evidence="1">
    <location>
        <begin position="418"/>
        <end position="440"/>
    </location>
</feature>